<feature type="compositionally biased region" description="Low complexity" evidence="1">
    <location>
        <begin position="167"/>
        <end position="180"/>
    </location>
</feature>
<feature type="region of interest" description="Disordered" evidence="1">
    <location>
        <begin position="1"/>
        <end position="598"/>
    </location>
</feature>
<proteinExistence type="predicted"/>
<feature type="compositionally biased region" description="Low complexity" evidence="1">
    <location>
        <begin position="36"/>
        <end position="52"/>
    </location>
</feature>
<evidence type="ECO:0000256" key="1">
    <source>
        <dbReference type="SAM" id="MobiDB-lite"/>
    </source>
</evidence>
<reference evidence="2" key="1">
    <citation type="submission" date="2020-02" db="EMBL/GenBank/DDBJ databases">
        <authorList>
            <person name="Meier V. D."/>
        </authorList>
    </citation>
    <scope>NUCLEOTIDE SEQUENCE</scope>
    <source>
        <strain evidence="2">AVDCRST_MAG06</strain>
    </source>
</reference>
<sequence length="598" mass="62754">GHQQRAARRRRHGRTVARVGGQPPLRLLGRRHQLLPGSPASRRRAPSGAGPARGDGRVDGRRARQVHRRGGRGDQHPGPGSGPPAQRAVRRQARPRARGGHRRSAADQRAGLGVPAGDRPPEPVQGRLRAVHLHGPRARAGGDGAGPRVPDRAGDPVALRRGRAARRPAGAGARRSAAGARGDGHRRRVQPAARRTARGGPAARGRRAQRRGAGGAARRAGRAGRGRGGPRGRRAARRRRDHEPARQAVVGRVAALELRGDGPPGHHRLRAADGVVRHAAAGRHQRPLDRVLPAAGAGPCGAGRPRRPPPRQPLPGRGGAHRRRRRHPLGPAPAARGASLHRLDRAGARLGGGVARPRRGAGGHGGRPAQPRARRAPALRPPARRRARQRRRRVHHLLVRPPPPAAHRGAGAPVLDPGHHGLRPAVRRRRQALGAGPARRGARGRRRDADERHRRARHGRAPLAGLGRPAPGRAGARQPRPRRGHVGAARDRGRPPLRREPGHPGLPLRGVRRAAGAARDQGDGARRGGRRLGAGAGGRPAHAHRGRDGPRRAAAPAVPGGAGQAGVVPGRPRPGGRGGRARPGAARRAGGHGGAALL</sequence>
<dbReference type="EMBL" id="CADCUP010000113">
    <property type="protein sequence ID" value="CAA9392174.1"/>
    <property type="molecule type" value="Genomic_DNA"/>
</dbReference>
<evidence type="ECO:0000313" key="2">
    <source>
        <dbReference type="EMBL" id="CAA9392174.1"/>
    </source>
</evidence>
<feature type="non-terminal residue" evidence="2">
    <location>
        <position position="598"/>
    </location>
</feature>
<feature type="compositionally biased region" description="Basic residues" evidence="1">
    <location>
        <begin position="420"/>
        <end position="431"/>
    </location>
</feature>
<feature type="compositionally biased region" description="Low complexity" evidence="1">
    <location>
        <begin position="191"/>
        <end position="203"/>
    </location>
</feature>
<dbReference type="AlphaFoldDB" id="A0A6J4NS54"/>
<feature type="compositionally biased region" description="Basic residues" evidence="1">
    <location>
        <begin position="319"/>
        <end position="328"/>
    </location>
</feature>
<organism evidence="2">
    <name type="scientific">uncultured Nocardioides sp</name>
    <dbReference type="NCBI Taxonomy" id="198441"/>
    <lineage>
        <taxon>Bacteria</taxon>
        <taxon>Bacillati</taxon>
        <taxon>Actinomycetota</taxon>
        <taxon>Actinomycetes</taxon>
        <taxon>Propionibacteriales</taxon>
        <taxon>Nocardioidaceae</taxon>
        <taxon>Nocardioides</taxon>
        <taxon>environmental samples</taxon>
    </lineage>
</organism>
<accession>A0A6J4NS54</accession>
<feature type="compositionally biased region" description="Basic and acidic residues" evidence="1">
    <location>
        <begin position="488"/>
        <end position="502"/>
    </location>
</feature>
<feature type="compositionally biased region" description="Low complexity" evidence="1">
    <location>
        <begin position="505"/>
        <end position="519"/>
    </location>
</feature>
<feature type="non-terminal residue" evidence="2">
    <location>
        <position position="1"/>
    </location>
</feature>
<feature type="compositionally biased region" description="Low complexity" evidence="1">
    <location>
        <begin position="552"/>
        <end position="570"/>
    </location>
</feature>
<feature type="compositionally biased region" description="Basic residues" evidence="1">
    <location>
        <begin position="1"/>
        <end position="15"/>
    </location>
</feature>
<feature type="compositionally biased region" description="Low complexity" evidence="1">
    <location>
        <begin position="461"/>
        <end position="478"/>
    </location>
</feature>
<protein>
    <submittedName>
        <fullName evidence="2">Thiamine pyrophosphate-requiring protein PA2108</fullName>
    </submittedName>
</protein>
<gene>
    <name evidence="2" type="ORF">AVDCRST_MAG06-1663</name>
</gene>
<feature type="compositionally biased region" description="Basic residues" evidence="1">
    <location>
        <begin position="219"/>
        <end position="240"/>
    </location>
</feature>
<name>A0A6J4NS54_9ACTN</name>
<feature type="compositionally biased region" description="Basic residues" evidence="1">
    <location>
        <begin position="88"/>
        <end position="103"/>
    </location>
</feature>
<feature type="compositionally biased region" description="Basic residues" evidence="1">
    <location>
        <begin position="372"/>
        <end position="398"/>
    </location>
</feature>